<reference evidence="1" key="1">
    <citation type="journal article" date="2022" name="bioRxiv">
        <title>Population genetic analysis of Ophidiomyces ophidiicola, the causative agent of snake fungal disease, indicates recent introductions to the USA.</title>
        <authorList>
            <person name="Ladner J.T."/>
            <person name="Palmer J.M."/>
            <person name="Ettinger C.L."/>
            <person name="Stajich J.E."/>
            <person name="Farrell T.M."/>
            <person name="Glorioso B.M."/>
            <person name="Lawson B."/>
            <person name="Price S.J."/>
            <person name="Stengle A.G."/>
            <person name="Grear D.A."/>
            <person name="Lorch J.M."/>
        </authorList>
    </citation>
    <scope>NUCLEOTIDE SEQUENCE</scope>
    <source>
        <strain evidence="1">NWHC 24266-5</strain>
    </source>
</reference>
<comment type="caution">
    <text evidence="1">The sequence shown here is derived from an EMBL/GenBank/DDBJ whole genome shotgun (WGS) entry which is preliminary data.</text>
</comment>
<organism evidence="1">
    <name type="scientific">Ophidiomyces ophidiicola</name>
    <dbReference type="NCBI Taxonomy" id="1387563"/>
    <lineage>
        <taxon>Eukaryota</taxon>
        <taxon>Fungi</taxon>
        <taxon>Dikarya</taxon>
        <taxon>Ascomycota</taxon>
        <taxon>Pezizomycotina</taxon>
        <taxon>Eurotiomycetes</taxon>
        <taxon>Eurotiomycetidae</taxon>
        <taxon>Onygenales</taxon>
        <taxon>Onygenaceae</taxon>
        <taxon>Ophidiomyces</taxon>
    </lineage>
</organism>
<proteinExistence type="predicted"/>
<dbReference type="EMBL" id="JALBCA010000009">
    <property type="protein sequence ID" value="KAI2391913.1"/>
    <property type="molecule type" value="Genomic_DNA"/>
</dbReference>
<protein>
    <submittedName>
        <fullName evidence="1">Uncharacterized protein</fullName>
    </submittedName>
</protein>
<accession>A0ACB8V5K1</accession>
<gene>
    <name evidence="1" type="ORF">LOY88_000898</name>
</gene>
<sequence>MLQGTDKPQSDNTVIDMLLQLLESENAPKYNEAWSLFQAVGASDELASKMLTYLSTSDRRVDAERARLIFEKLPISKRTANDYLCAVKVALVWNFQDFAVREIYNEAASRGQEESSWKFALSFWINRKNWPQALEIWDLRRNSACASESQTKPVELVFLPQRVFPLLKAIQSGQFTQETRLYEFTKFITLQIFSSQKLMMDLSARSIISLLEKLDSLQMLEARFYFKGLSTLQPLKLRSAGTRSLLLYRNLRWRLPNEPIPENLLLRLIRSLSTLEMVEGVSFLLDEYRSIYTKLSPEAYRRALVTYSRQGEQSKVHHLFKSYVDDYGVPSDLNIISPLLYVYARLGQVEKTRQQFDRLLQEFKVSPNLLCWNILLTAHSRANDLDGALATFKNMVSANAGPDAYSFGILMGLLSSKGDINAVIDLFNIAKQNSVRIRTAMVDTVVSALCRNRRYSDAEKVADEAFNLCLSGSLTRMWNILLWNHAFTADITSVSRIQASMQEKGIEFDGMTYAALMLSLVRIGKIDPARQILRKLHRSRHVNIAELHYAILLRGYLTEGNRDMISVLYGEMVQRFGSLGLSGNLSMLRVFVKRDLQRFYEKGDIDDKLSLELTRAEQFLDAILNSFETSSLATKQPQPGTERRSATDAFPSAYYEPLLVAYGSQGEFEKVKNLLDKRKSTLNELSRNEQQPSLKLMHLEMLTFLREGKHDKVESCWNTVLGSTINTARPMDFKTLIPPSNDDSNSPKSTGVSETPPGILPSYRYALSRCISVLMQSLSYRNLHYKIADVISRVENLGFVLTTFNWSLYVKLLCLSRRPDDQLRAFTVFEDKFISNFLGWGNLKRGRTKRPDNAHDGLDFLERRYTPLQRNGVLGKAGRRAWARIQPDSLQPTYLTMLYLGSALIDFRSRSIASGSDEMGVLLSKAPNTVSAVAELPFLREKFQGVILRGRQLIDDPPSPIDTKDHVVWTGGVLGIDGESRIDTSPEIQDLSDMDMDDLKAYRESPPLFPPGEDNSEPEVGVLENMLAQDLEWRALLSNDRSQESDSDAPPPRQVFEAQDELDLELEAHDEKQGDKE</sequence>
<name>A0ACB8V5K1_9EURO</name>
<evidence type="ECO:0000313" key="1">
    <source>
        <dbReference type="EMBL" id="KAI2391913.1"/>
    </source>
</evidence>